<gene>
    <name evidence="3" type="ORF">Daura_48735</name>
</gene>
<dbReference type="RefSeq" id="WP_156090099.1">
    <property type="nucleotide sequence ID" value="NZ_CP073767.1"/>
</dbReference>
<dbReference type="KEGG" id="daur:Daura_48735"/>
<sequence length="298" mass="32583">MALTLLVSVKPEGEEEVVVEDTRVDSQTSTPPASGDSPTEESAAGNSGDAARNAYRAWAAEATRSMIREHLGLILAAIPLVLAVLRIARVSELDSTTVLVLLTTMDVASFLLATIAQTGPFLVLTITGYMIVSRRRYAPDTRAFRDLHFGLRFAIPAAGVAALLTSWQGLLLLLAVIAGIIGIDLLFEWLDRRRDRKVAAPSLLGTLGLLLVNLYVLPASMWLPPMDLTRQDGSHQTVYILDQDDQQMLLMNEHDRRIYNLETAEATSTTPCRLKDSNHRPISSLISDSKRPILGICP</sequence>
<evidence type="ECO:0000313" key="3">
    <source>
        <dbReference type="EMBL" id="UWZ54265.1"/>
    </source>
</evidence>
<feature type="transmembrane region" description="Helical" evidence="2">
    <location>
        <begin position="202"/>
        <end position="223"/>
    </location>
</feature>
<feature type="transmembrane region" description="Helical" evidence="2">
    <location>
        <begin position="170"/>
        <end position="190"/>
    </location>
</feature>
<protein>
    <submittedName>
        <fullName evidence="3">Uncharacterized protein</fullName>
    </submittedName>
</protein>
<reference evidence="3" key="1">
    <citation type="submission" date="2021-04" db="EMBL/GenBank/DDBJ databases">
        <title>Dactylosporangium aurantiacum NRRL B-8018 full assembly.</title>
        <authorList>
            <person name="Hartkoorn R.C."/>
            <person name="Beaudoing E."/>
            <person name="Hot D."/>
        </authorList>
    </citation>
    <scope>NUCLEOTIDE SEQUENCE</scope>
    <source>
        <strain evidence="3">NRRL B-8018</strain>
    </source>
</reference>
<accession>A0A9Q9MGY3</accession>
<evidence type="ECO:0000313" key="4">
    <source>
        <dbReference type="Proteomes" id="UP001058003"/>
    </source>
</evidence>
<organism evidence="3 4">
    <name type="scientific">Dactylosporangium aurantiacum</name>
    <dbReference type="NCBI Taxonomy" id="35754"/>
    <lineage>
        <taxon>Bacteria</taxon>
        <taxon>Bacillati</taxon>
        <taxon>Actinomycetota</taxon>
        <taxon>Actinomycetes</taxon>
        <taxon>Micromonosporales</taxon>
        <taxon>Micromonosporaceae</taxon>
        <taxon>Dactylosporangium</taxon>
    </lineage>
</organism>
<feature type="transmembrane region" description="Helical" evidence="2">
    <location>
        <begin position="108"/>
        <end position="132"/>
    </location>
</feature>
<feature type="transmembrane region" description="Helical" evidence="2">
    <location>
        <begin position="71"/>
        <end position="88"/>
    </location>
</feature>
<keyword evidence="2" id="KW-1133">Transmembrane helix</keyword>
<dbReference type="Proteomes" id="UP001058003">
    <property type="component" value="Chromosome"/>
</dbReference>
<keyword evidence="4" id="KW-1185">Reference proteome</keyword>
<feature type="region of interest" description="Disordered" evidence="1">
    <location>
        <begin position="14"/>
        <end position="48"/>
    </location>
</feature>
<keyword evidence="2" id="KW-0812">Transmembrane</keyword>
<keyword evidence="2" id="KW-0472">Membrane</keyword>
<dbReference type="AlphaFoldDB" id="A0A9Q9MGY3"/>
<name>A0A9Q9MGY3_9ACTN</name>
<proteinExistence type="predicted"/>
<feature type="transmembrane region" description="Helical" evidence="2">
    <location>
        <begin position="144"/>
        <end position="164"/>
    </location>
</feature>
<dbReference type="EMBL" id="CP073767">
    <property type="protein sequence ID" value="UWZ54265.1"/>
    <property type="molecule type" value="Genomic_DNA"/>
</dbReference>
<evidence type="ECO:0000256" key="2">
    <source>
        <dbReference type="SAM" id="Phobius"/>
    </source>
</evidence>
<evidence type="ECO:0000256" key="1">
    <source>
        <dbReference type="SAM" id="MobiDB-lite"/>
    </source>
</evidence>